<evidence type="ECO:0000256" key="2">
    <source>
        <dbReference type="ARBA" id="ARBA00017775"/>
    </source>
</evidence>
<dbReference type="PANTHER" id="PTHR11740:SF0">
    <property type="entry name" value="CASEIN KINASE II SUBUNIT BETA"/>
    <property type="match status" value="1"/>
</dbReference>
<dbReference type="InterPro" id="IPR016149">
    <property type="entry name" value="Casein_kin_II_reg-sub_N"/>
</dbReference>
<dbReference type="InterPro" id="IPR000704">
    <property type="entry name" value="Casein_kinase_II_reg-sub"/>
</dbReference>
<dbReference type="Gene3D" id="1.10.1820.10">
    <property type="entry name" value="protein kinase ck2 holoenzyme, chain C, domain 1"/>
    <property type="match status" value="1"/>
</dbReference>
<evidence type="ECO:0000313" key="6">
    <source>
        <dbReference type="EMBL" id="CBY32272.1"/>
    </source>
</evidence>
<dbReference type="InterPro" id="IPR035991">
    <property type="entry name" value="Casein_kinase_II_beta-like"/>
</dbReference>
<dbReference type="GO" id="GO:0005956">
    <property type="term" value="C:protein kinase CK2 complex"/>
    <property type="evidence" value="ECO:0007669"/>
    <property type="project" value="UniProtKB-UniRule"/>
</dbReference>
<dbReference type="GO" id="GO:0019887">
    <property type="term" value="F:protein kinase regulator activity"/>
    <property type="evidence" value="ECO:0007669"/>
    <property type="project" value="InterPro"/>
</dbReference>
<proteinExistence type="inferred from homology"/>
<dbReference type="OrthoDB" id="3971593at2759"/>
<protein>
    <recommendedName>
        <fullName evidence="2 4">Casein kinase II subunit beta</fullName>
        <shortName evidence="4">CK II beta</shortName>
    </recommendedName>
</protein>
<dbReference type="AlphaFoldDB" id="E4XD68"/>
<dbReference type="EMBL" id="FN654341">
    <property type="protein sequence ID" value="CBY32272.1"/>
    <property type="molecule type" value="Genomic_DNA"/>
</dbReference>
<dbReference type="SMART" id="SM01085">
    <property type="entry name" value="CK_II_beta"/>
    <property type="match status" value="1"/>
</dbReference>
<evidence type="ECO:0000256" key="1">
    <source>
        <dbReference type="ARBA" id="ARBA00006941"/>
    </source>
</evidence>
<comment type="function">
    <text evidence="3 4">Regulatory subunit of casein kinase II/CK2. As part of the kinase complex regulates the basal catalytic activity of the alpha subunit a constitutively active serine/threonine-protein kinase that phosphorylates a large number of substrates containing acidic residues C-terminal to the phosphorylated serine or threonine. Participates in Wnt signaling.</text>
</comment>
<organism evidence="5 7">
    <name type="scientific">Oikopleura dioica</name>
    <name type="common">Tunicate</name>
    <dbReference type="NCBI Taxonomy" id="34765"/>
    <lineage>
        <taxon>Eukaryota</taxon>
        <taxon>Metazoa</taxon>
        <taxon>Chordata</taxon>
        <taxon>Tunicata</taxon>
        <taxon>Appendicularia</taxon>
        <taxon>Copelata</taxon>
        <taxon>Oikopleuridae</taxon>
        <taxon>Oikopleura</taxon>
    </lineage>
</organism>
<dbReference type="Proteomes" id="UP000011014">
    <property type="component" value="Unassembled WGS sequence"/>
</dbReference>
<dbReference type="SUPFAM" id="SSF57798">
    <property type="entry name" value="Casein kinase II beta subunit"/>
    <property type="match status" value="1"/>
</dbReference>
<keyword evidence="7" id="KW-1185">Reference proteome</keyword>
<comment type="similarity">
    <text evidence="1 4">Belongs to the casein kinase 2 subunit beta family.</text>
</comment>
<evidence type="ECO:0000313" key="5">
    <source>
        <dbReference type="EMBL" id="CBY24103.1"/>
    </source>
</evidence>
<dbReference type="PROSITE" id="PS01101">
    <property type="entry name" value="CK2_BETA"/>
    <property type="match status" value="1"/>
</dbReference>
<evidence type="ECO:0000313" key="7">
    <source>
        <dbReference type="Proteomes" id="UP000001307"/>
    </source>
</evidence>
<dbReference type="FunFam" id="2.20.25.20:FF:000001">
    <property type="entry name" value="Casein kinase II subunit beta"/>
    <property type="match status" value="1"/>
</dbReference>
<dbReference type="Proteomes" id="UP000001307">
    <property type="component" value="Unassembled WGS sequence"/>
</dbReference>
<dbReference type="GO" id="GO:0005737">
    <property type="term" value="C:cytoplasm"/>
    <property type="evidence" value="ECO:0007669"/>
    <property type="project" value="TreeGrafter"/>
</dbReference>
<evidence type="ECO:0000256" key="4">
    <source>
        <dbReference type="RuleBase" id="RU361268"/>
    </source>
</evidence>
<dbReference type="PANTHER" id="PTHR11740">
    <property type="entry name" value="CASEIN KINASE II SUBUNIT BETA"/>
    <property type="match status" value="1"/>
</dbReference>
<dbReference type="EMBL" id="FN653038">
    <property type="protein sequence ID" value="CBY24103.1"/>
    <property type="molecule type" value="Genomic_DNA"/>
</dbReference>
<comment type="subunit">
    <text evidence="4">Tetramer of two alpha and two beta subunits.</text>
</comment>
<dbReference type="FunFam" id="1.10.1820.10:FF:000005">
    <property type="entry name" value="Casein kinase II subunit beta"/>
    <property type="match status" value="1"/>
</dbReference>
<dbReference type="Pfam" id="PF01214">
    <property type="entry name" value="CK_II_beta"/>
    <property type="match status" value="1"/>
</dbReference>
<evidence type="ECO:0000256" key="3">
    <source>
        <dbReference type="ARBA" id="ARBA00045844"/>
    </source>
</evidence>
<dbReference type="Gene3D" id="2.20.25.20">
    <property type="match status" value="1"/>
</dbReference>
<dbReference type="PRINTS" id="PR00472">
    <property type="entry name" value="CASNKINASEII"/>
</dbReference>
<reference evidence="5 7" key="1">
    <citation type="journal article" date="2010" name="Science">
        <title>Plasticity of animal genome architecture unmasked by rapid evolution of a pelagic tunicate.</title>
        <authorList>
            <person name="Denoeud F."/>
            <person name="Henriet S."/>
            <person name="Mungpakdee S."/>
            <person name="Aury J.M."/>
            <person name="Da Silva C."/>
            <person name="Brinkmann H."/>
            <person name="Mikhaleva J."/>
            <person name="Olsen L.C."/>
            <person name="Jubin C."/>
            <person name="Canestro C."/>
            <person name="Bouquet J.M."/>
            <person name="Danks G."/>
            <person name="Poulain J."/>
            <person name="Campsteijn C."/>
            <person name="Adamski M."/>
            <person name="Cross I."/>
            <person name="Yadetie F."/>
            <person name="Muffato M."/>
            <person name="Louis A."/>
            <person name="Butcher S."/>
            <person name="Tsagkogeorga G."/>
            <person name="Konrad A."/>
            <person name="Singh S."/>
            <person name="Jensen M.F."/>
            <person name="Cong E.H."/>
            <person name="Eikeseth-Otteraa H."/>
            <person name="Noel B."/>
            <person name="Anthouard V."/>
            <person name="Porcel B.M."/>
            <person name="Kachouri-Lafond R."/>
            <person name="Nishino A."/>
            <person name="Ugolini M."/>
            <person name="Chourrout P."/>
            <person name="Nishida H."/>
            <person name="Aasland R."/>
            <person name="Huzurbazar S."/>
            <person name="Westhof E."/>
            <person name="Delsuc F."/>
            <person name="Lehrach H."/>
            <person name="Reinhardt R."/>
            <person name="Weissenbach J."/>
            <person name="Roy S.W."/>
            <person name="Artiguenave F."/>
            <person name="Postlethwait J.H."/>
            <person name="Manak J.R."/>
            <person name="Thompson E.M."/>
            <person name="Jaillon O."/>
            <person name="Du Pasquier L."/>
            <person name="Boudinot P."/>
            <person name="Liberles D.A."/>
            <person name="Volff J.N."/>
            <person name="Philippe H."/>
            <person name="Lenhard B."/>
            <person name="Roest Crollius H."/>
            <person name="Wincker P."/>
            <person name="Chourrout D."/>
        </authorList>
    </citation>
    <scope>NUCLEOTIDE SEQUENCE [LARGE SCALE GENOMIC DNA]</scope>
</reference>
<sequence>MSSESSEEETWVQWFCSQRGHEFFCEISEDYIRDKFNLTNLSEQVPHYRLVRLFIQSIIKLFEALDMILNAYYDSDEMEDEQIKDGKLEKAARHLYGMIHARFILTNRGVSMMLNKCRDGHFGECPRVHCEGQKVLPVGETDKPGEKKVKLYCPKCNDIFNPSPKFQQIDGAYFGTGFPQMALMVQPTSRPQPPTSAYSPSLYGFRIHSSALTNVNSSANNAN</sequence>
<accession>E4XD68</accession>
<gene>
    <name evidence="5" type="ORF">GSOID_T00008106001</name>
    <name evidence="6" type="ORF">GSOID_T00030692001</name>
</gene>
<name>E4XD68_OIKDI</name>